<dbReference type="GO" id="GO:0042800">
    <property type="term" value="F:histone H3K4 methyltransferase activity"/>
    <property type="evidence" value="ECO:0007669"/>
    <property type="project" value="TreeGrafter"/>
</dbReference>
<keyword evidence="5" id="KW-0862">Zinc</keyword>
<evidence type="ECO:0000256" key="6">
    <source>
        <dbReference type="ARBA" id="ARBA00023015"/>
    </source>
</evidence>
<dbReference type="OrthoDB" id="6468912at2759"/>
<comment type="caution">
    <text evidence="10">The sequence shown here is derived from an EMBL/GenBank/DDBJ whole genome shotgun (WGS) entry which is preliminary data.</text>
</comment>
<evidence type="ECO:0000256" key="7">
    <source>
        <dbReference type="ARBA" id="ARBA00023163"/>
    </source>
</evidence>
<feature type="compositionally biased region" description="Basic residues" evidence="9">
    <location>
        <begin position="264"/>
        <end position="275"/>
    </location>
</feature>
<sequence length="303" mass="33630">MKITWGLSLGCKVDAVTLTNQTFHLFDPLKQHLAGKHFADDDDVQYEVLMWMRQQPKEFYAAGIEALIKQWDNCINNVIEPPVVKAKPPVQYHCDGVYLSENGMKYMKTLLPEQPKKIPRPRKLKQGLLGLLGSQEPGKSLSLLQLDKNEDSTSAAGIEEPSTESTNAGELGLKAYDFEDGKMVMDGTKDLITDSSGEKKKRPRKLQKLGIGGFSVKPRGRCSVSAKEGGEQVEAPIPPPTDSAFPLTSDTPILATDDCSTDKLKKKPKRKPKKKTFLDESFPSYLRVGFPPLFYSSDIKEAV</sequence>
<evidence type="ECO:0000313" key="11">
    <source>
        <dbReference type="Proteomes" id="UP000499080"/>
    </source>
</evidence>
<keyword evidence="2" id="KW-0479">Metal-binding</keyword>
<keyword evidence="4" id="KW-0863">Zinc-finger</keyword>
<feature type="region of interest" description="Disordered" evidence="9">
    <location>
        <begin position="191"/>
        <end position="275"/>
    </location>
</feature>
<evidence type="ECO:0000256" key="4">
    <source>
        <dbReference type="ARBA" id="ARBA00022771"/>
    </source>
</evidence>
<name>A0A4Y2W9C9_ARAVE</name>
<proteinExistence type="predicted"/>
<evidence type="ECO:0000256" key="9">
    <source>
        <dbReference type="SAM" id="MobiDB-lite"/>
    </source>
</evidence>
<protein>
    <submittedName>
        <fullName evidence="10">Uncharacterized protein</fullName>
    </submittedName>
</protein>
<dbReference type="PANTHER" id="PTHR45888:SF6">
    <property type="entry name" value="HL01030P-RELATED"/>
    <property type="match status" value="1"/>
</dbReference>
<dbReference type="InterPro" id="IPR036397">
    <property type="entry name" value="RNaseH_sf"/>
</dbReference>
<feature type="region of interest" description="Disordered" evidence="9">
    <location>
        <begin position="150"/>
        <end position="171"/>
    </location>
</feature>
<evidence type="ECO:0000256" key="1">
    <source>
        <dbReference type="ARBA" id="ARBA00004123"/>
    </source>
</evidence>
<gene>
    <name evidence="10" type="ORF">AVEN_7200_1</name>
</gene>
<reference evidence="10 11" key="1">
    <citation type="journal article" date="2019" name="Sci. Rep.">
        <title>Orb-weaving spider Araneus ventricosus genome elucidates the spidroin gene catalogue.</title>
        <authorList>
            <person name="Kono N."/>
            <person name="Nakamura H."/>
            <person name="Ohtoshi R."/>
            <person name="Moran D.A.P."/>
            <person name="Shinohara A."/>
            <person name="Yoshida Y."/>
            <person name="Fujiwara M."/>
            <person name="Mori M."/>
            <person name="Tomita M."/>
            <person name="Arakawa K."/>
        </authorList>
    </citation>
    <scope>NUCLEOTIDE SEQUENCE [LARGE SCALE GENOMIC DNA]</scope>
</reference>
<evidence type="ECO:0000313" key="10">
    <source>
        <dbReference type="EMBL" id="GBO32760.1"/>
    </source>
</evidence>
<organism evidence="10 11">
    <name type="scientific">Araneus ventricosus</name>
    <name type="common">Orbweaver spider</name>
    <name type="synonym">Epeira ventricosa</name>
    <dbReference type="NCBI Taxonomy" id="182803"/>
    <lineage>
        <taxon>Eukaryota</taxon>
        <taxon>Metazoa</taxon>
        <taxon>Ecdysozoa</taxon>
        <taxon>Arthropoda</taxon>
        <taxon>Chelicerata</taxon>
        <taxon>Arachnida</taxon>
        <taxon>Araneae</taxon>
        <taxon>Araneomorphae</taxon>
        <taxon>Entelegynae</taxon>
        <taxon>Araneoidea</taxon>
        <taxon>Araneidae</taxon>
        <taxon>Araneus</taxon>
    </lineage>
</organism>
<evidence type="ECO:0000256" key="5">
    <source>
        <dbReference type="ARBA" id="ARBA00022833"/>
    </source>
</evidence>
<dbReference type="Gene3D" id="3.30.420.10">
    <property type="entry name" value="Ribonuclease H-like superfamily/Ribonuclease H"/>
    <property type="match status" value="1"/>
</dbReference>
<dbReference type="GO" id="GO:0003713">
    <property type="term" value="F:transcription coactivator activity"/>
    <property type="evidence" value="ECO:0007669"/>
    <property type="project" value="TreeGrafter"/>
</dbReference>
<comment type="subcellular location">
    <subcellularLocation>
        <location evidence="1">Nucleus</location>
    </subcellularLocation>
</comment>
<dbReference type="Proteomes" id="UP000499080">
    <property type="component" value="Unassembled WGS sequence"/>
</dbReference>
<keyword evidence="3" id="KW-0677">Repeat</keyword>
<dbReference type="EMBL" id="BGPR01056242">
    <property type="protein sequence ID" value="GBO32760.1"/>
    <property type="molecule type" value="Genomic_DNA"/>
</dbReference>
<evidence type="ECO:0000256" key="3">
    <source>
        <dbReference type="ARBA" id="ARBA00022737"/>
    </source>
</evidence>
<keyword evidence="8" id="KW-0539">Nucleus</keyword>
<keyword evidence="6" id="KW-0805">Transcription regulation</keyword>
<dbReference type="GO" id="GO:0003676">
    <property type="term" value="F:nucleic acid binding"/>
    <property type="evidence" value="ECO:0007669"/>
    <property type="project" value="InterPro"/>
</dbReference>
<evidence type="ECO:0000256" key="8">
    <source>
        <dbReference type="ARBA" id="ARBA00023242"/>
    </source>
</evidence>
<dbReference type="GO" id="GO:0045944">
    <property type="term" value="P:positive regulation of transcription by RNA polymerase II"/>
    <property type="evidence" value="ECO:0007669"/>
    <property type="project" value="TreeGrafter"/>
</dbReference>
<keyword evidence="7" id="KW-0804">Transcription</keyword>
<dbReference type="GO" id="GO:0044666">
    <property type="term" value="C:MLL3/4 complex"/>
    <property type="evidence" value="ECO:0007669"/>
    <property type="project" value="TreeGrafter"/>
</dbReference>
<dbReference type="PANTHER" id="PTHR45888">
    <property type="entry name" value="HL01030P-RELATED"/>
    <property type="match status" value="1"/>
</dbReference>
<dbReference type="AlphaFoldDB" id="A0A4Y2W9C9"/>
<keyword evidence="11" id="KW-1185">Reference proteome</keyword>
<accession>A0A4Y2W9C9</accession>
<evidence type="ECO:0000256" key="2">
    <source>
        <dbReference type="ARBA" id="ARBA00022723"/>
    </source>
</evidence>
<dbReference type="GO" id="GO:0008270">
    <property type="term" value="F:zinc ion binding"/>
    <property type="evidence" value="ECO:0007669"/>
    <property type="project" value="UniProtKB-KW"/>
</dbReference>